<evidence type="ECO:0000256" key="1">
    <source>
        <dbReference type="SAM" id="Phobius"/>
    </source>
</evidence>
<keyword evidence="3" id="KW-1185">Reference proteome</keyword>
<sequence>MNDRKMKAAVIHFPVTHFPVYLFRWPDSWARSLGTLVAQSGMVSTVSRELVYRKMNDKKMKATVFYFPVTHFPVSLFVGPDFWARLLGTLGAQSAWGRLFLGSCFTGR</sequence>
<evidence type="ECO:0000313" key="3">
    <source>
        <dbReference type="Proteomes" id="UP001416858"/>
    </source>
</evidence>
<feature type="transmembrane region" description="Helical" evidence="1">
    <location>
        <begin position="63"/>
        <end position="83"/>
    </location>
</feature>
<organism evidence="2 3">
    <name type="scientific">Novipirellula caenicola</name>
    <dbReference type="NCBI Taxonomy" id="1536901"/>
    <lineage>
        <taxon>Bacteria</taxon>
        <taxon>Pseudomonadati</taxon>
        <taxon>Planctomycetota</taxon>
        <taxon>Planctomycetia</taxon>
        <taxon>Pirellulales</taxon>
        <taxon>Pirellulaceae</taxon>
        <taxon>Novipirellula</taxon>
    </lineage>
</organism>
<keyword evidence="1" id="KW-0812">Transmembrane</keyword>
<protein>
    <submittedName>
        <fullName evidence="2">Uncharacterized protein</fullName>
    </submittedName>
</protein>
<accession>A0ABP9VQA4</accession>
<keyword evidence="1" id="KW-0472">Membrane</keyword>
<keyword evidence="1" id="KW-1133">Transmembrane helix</keyword>
<proteinExistence type="predicted"/>
<dbReference type="EMBL" id="BAABRO010000002">
    <property type="protein sequence ID" value="GAA5505927.1"/>
    <property type="molecule type" value="Genomic_DNA"/>
</dbReference>
<name>A0ABP9VQA4_9BACT</name>
<comment type="caution">
    <text evidence="2">The sequence shown here is derived from an EMBL/GenBank/DDBJ whole genome shotgun (WGS) entry which is preliminary data.</text>
</comment>
<evidence type="ECO:0000313" key="2">
    <source>
        <dbReference type="EMBL" id="GAA5505927.1"/>
    </source>
</evidence>
<dbReference type="Proteomes" id="UP001416858">
    <property type="component" value="Unassembled WGS sequence"/>
</dbReference>
<gene>
    <name evidence="2" type="ORF">Rcae01_01377</name>
</gene>
<reference evidence="2 3" key="1">
    <citation type="submission" date="2024-02" db="EMBL/GenBank/DDBJ databases">
        <title>Rhodopirellula caenicola NBRC 110016.</title>
        <authorList>
            <person name="Ichikawa N."/>
            <person name="Katano-Makiyama Y."/>
            <person name="Hidaka K."/>
        </authorList>
    </citation>
    <scope>NUCLEOTIDE SEQUENCE [LARGE SCALE GENOMIC DNA]</scope>
    <source>
        <strain evidence="2 3">NBRC 110016</strain>
    </source>
</reference>